<evidence type="ECO:0000313" key="8">
    <source>
        <dbReference type="Proteomes" id="UP001189624"/>
    </source>
</evidence>
<dbReference type="InterPro" id="IPR041891">
    <property type="entry name" value="Alpha_CA_prokaryot-like"/>
</dbReference>
<comment type="function">
    <text evidence="1">Reversible hydration of carbon dioxide.</text>
</comment>
<keyword evidence="5" id="KW-0732">Signal</keyword>
<accession>A0AA87B9N7</accession>
<protein>
    <recommendedName>
        <fullName evidence="6">Alpha-carbonic anhydrase domain-containing protein</fullName>
    </recommendedName>
</protein>
<evidence type="ECO:0000256" key="2">
    <source>
        <dbReference type="ARBA" id="ARBA00004470"/>
    </source>
</evidence>
<dbReference type="GO" id="GO:0009570">
    <property type="term" value="C:chloroplast stroma"/>
    <property type="evidence" value="ECO:0007669"/>
    <property type="project" value="UniProtKB-SubCell"/>
</dbReference>
<proteinExistence type="inferred from homology"/>
<dbReference type="Pfam" id="PF00194">
    <property type="entry name" value="Carb_anhydrase"/>
    <property type="match status" value="1"/>
</dbReference>
<comment type="catalytic activity">
    <reaction evidence="4">
        <text>hydrogencarbonate + H(+) = CO2 + H2O</text>
        <dbReference type="Rhea" id="RHEA:10748"/>
        <dbReference type="ChEBI" id="CHEBI:15377"/>
        <dbReference type="ChEBI" id="CHEBI:15378"/>
        <dbReference type="ChEBI" id="CHEBI:16526"/>
        <dbReference type="ChEBI" id="CHEBI:17544"/>
        <dbReference type="EC" id="4.2.1.1"/>
    </reaction>
</comment>
<name>A0AA87B9N7_9FABA</name>
<dbReference type="PANTHER" id="PTHR18952:SF208">
    <property type="entry name" value="CARBONIC ANHYDRASE XA-RELATED"/>
    <property type="match status" value="1"/>
</dbReference>
<feature type="domain" description="Alpha-carbonic anhydrase" evidence="6">
    <location>
        <begin position="1"/>
        <end position="224"/>
    </location>
</feature>
<dbReference type="SUPFAM" id="SSF51069">
    <property type="entry name" value="Carbonic anhydrase"/>
    <property type="match status" value="1"/>
</dbReference>
<gene>
    <name evidence="7" type="ORF">AYBTSS11_LOCUS31492</name>
</gene>
<organism evidence="7 8">
    <name type="scientific">Sphenostylis stenocarpa</name>
    <dbReference type="NCBI Taxonomy" id="92480"/>
    <lineage>
        <taxon>Eukaryota</taxon>
        <taxon>Viridiplantae</taxon>
        <taxon>Streptophyta</taxon>
        <taxon>Embryophyta</taxon>
        <taxon>Tracheophyta</taxon>
        <taxon>Spermatophyta</taxon>
        <taxon>Magnoliopsida</taxon>
        <taxon>eudicotyledons</taxon>
        <taxon>Gunneridae</taxon>
        <taxon>Pentapetalae</taxon>
        <taxon>rosids</taxon>
        <taxon>fabids</taxon>
        <taxon>Fabales</taxon>
        <taxon>Fabaceae</taxon>
        <taxon>Papilionoideae</taxon>
        <taxon>50 kb inversion clade</taxon>
        <taxon>NPAAA clade</taxon>
        <taxon>indigoferoid/millettioid clade</taxon>
        <taxon>Phaseoleae</taxon>
        <taxon>Sphenostylis</taxon>
    </lineage>
</organism>
<evidence type="ECO:0000256" key="1">
    <source>
        <dbReference type="ARBA" id="ARBA00002904"/>
    </source>
</evidence>
<dbReference type="GO" id="GO:0004089">
    <property type="term" value="F:carbonate dehydratase activity"/>
    <property type="evidence" value="ECO:0007669"/>
    <property type="project" value="UniProtKB-EC"/>
</dbReference>
<evidence type="ECO:0000256" key="5">
    <source>
        <dbReference type="SAM" id="SignalP"/>
    </source>
</evidence>
<dbReference type="Gramene" id="rna-AYBTSS11_LOCUS31492">
    <property type="protein sequence ID" value="CAJ1979278.1"/>
    <property type="gene ID" value="gene-AYBTSS11_LOCUS31492"/>
</dbReference>
<dbReference type="PROSITE" id="PS51144">
    <property type="entry name" value="ALPHA_CA_2"/>
    <property type="match status" value="1"/>
</dbReference>
<sequence>MENLTKQALICSLLTALVLLSCPVAMSQEVDNESEFTYNTNDKTGPDNWGDIKSEWSLCKKGSLQSPISLLNGKVRRVTNLGELKISYKPTKADIMNRGHDIKLHMLHQAPSGQIAVFGIVYRAGLPDPFLSLAISSNIGAKRDVGDLDPNLVIKGASIAMYYRYIGSLTTPPCSENVTWILLREVRAISQEQITLLREAVHDHSSTNARPLQPLNDRLVEFNDP</sequence>
<dbReference type="EMBL" id="OY731408">
    <property type="protein sequence ID" value="CAJ1979278.1"/>
    <property type="molecule type" value="Genomic_DNA"/>
</dbReference>
<dbReference type="PROSITE" id="PS51257">
    <property type="entry name" value="PROKAR_LIPOPROTEIN"/>
    <property type="match status" value="1"/>
</dbReference>
<feature type="chain" id="PRO_5041673279" description="Alpha-carbonic anhydrase domain-containing protein" evidence="5">
    <location>
        <begin position="28"/>
        <end position="225"/>
    </location>
</feature>
<dbReference type="PANTHER" id="PTHR18952">
    <property type="entry name" value="CARBONIC ANHYDRASE"/>
    <property type="match status" value="1"/>
</dbReference>
<comment type="subcellular location">
    <subcellularLocation>
        <location evidence="2">Plastid</location>
        <location evidence="2">Chloroplast stroma</location>
    </subcellularLocation>
</comment>
<dbReference type="Gene3D" id="3.10.200.10">
    <property type="entry name" value="Alpha carbonic anhydrase"/>
    <property type="match status" value="2"/>
</dbReference>
<dbReference type="CDD" id="cd03124">
    <property type="entry name" value="alpha_CA_prokaryotic_like"/>
    <property type="match status" value="1"/>
</dbReference>
<evidence type="ECO:0000256" key="3">
    <source>
        <dbReference type="ARBA" id="ARBA00006365"/>
    </source>
</evidence>
<feature type="signal peptide" evidence="5">
    <location>
        <begin position="1"/>
        <end position="27"/>
    </location>
</feature>
<dbReference type="AlphaFoldDB" id="A0AA87B9N7"/>
<dbReference type="InterPro" id="IPR036398">
    <property type="entry name" value="CA_dom_sf"/>
</dbReference>
<dbReference type="GO" id="GO:0008270">
    <property type="term" value="F:zinc ion binding"/>
    <property type="evidence" value="ECO:0007669"/>
    <property type="project" value="InterPro"/>
</dbReference>
<evidence type="ECO:0000313" key="7">
    <source>
        <dbReference type="EMBL" id="CAJ1979278.1"/>
    </source>
</evidence>
<keyword evidence="8" id="KW-1185">Reference proteome</keyword>
<comment type="similarity">
    <text evidence="3">Belongs to the alpha-class carbonic anhydrase family.</text>
</comment>
<dbReference type="InterPro" id="IPR001148">
    <property type="entry name" value="CA_dom"/>
</dbReference>
<dbReference type="SMART" id="SM01057">
    <property type="entry name" value="Carb_anhydrase"/>
    <property type="match status" value="1"/>
</dbReference>
<dbReference type="GO" id="GO:0006730">
    <property type="term" value="P:one-carbon metabolic process"/>
    <property type="evidence" value="ECO:0007669"/>
    <property type="project" value="TreeGrafter"/>
</dbReference>
<evidence type="ECO:0000256" key="4">
    <source>
        <dbReference type="ARBA" id="ARBA00048348"/>
    </source>
</evidence>
<evidence type="ECO:0000259" key="6">
    <source>
        <dbReference type="PROSITE" id="PS51144"/>
    </source>
</evidence>
<dbReference type="Proteomes" id="UP001189624">
    <property type="component" value="Chromosome 11"/>
</dbReference>
<dbReference type="InterPro" id="IPR023561">
    <property type="entry name" value="Carbonic_anhydrase_a-class"/>
</dbReference>
<reference evidence="7" key="1">
    <citation type="submission" date="2023-10" db="EMBL/GenBank/DDBJ databases">
        <authorList>
            <person name="Domelevo Entfellner J.-B."/>
        </authorList>
    </citation>
    <scope>NUCLEOTIDE SEQUENCE</scope>
</reference>